<proteinExistence type="predicted"/>
<feature type="signal peptide" evidence="1">
    <location>
        <begin position="1"/>
        <end position="18"/>
    </location>
</feature>
<dbReference type="AlphaFoldDB" id="E7C6Y8"/>
<evidence type="ECO:0000256" key="1">
    <source>
        <dbReference type="SAM" id="SignalP"/>
    </source>
</evidence>
<sequence length="128" mass="13632">MRALLVIVALVSVGGAMGVEVAAQEAPAFVWERTCDVLPGQAGAAAALVAEWRDAIQRKVPGGIAIVLSRHLLPSRAVHVMVAFPDLTAYQDFQESLTTDADYLAVFGRAAESYDLSTCADELYNVLP</sequence>
<protein>
    <recommendedName>
        <fullName evidence="3">ABM domain-containing protein</fullName>
    </recommendedName>
</protein>
<name>E7C6Y8_9BACT</name>
<evidence type="ECO:0008006" key="3">
    <source>
        <dbReference type="Google" id="ProtNLM"/>
    </source>
</evidence>
<feature type="chain" id="PRO_5003216158" description="ABM domain-containing protein" evidence="1">
    <location>
        <begin position="19"/>
        <end position="128"/>
    </location>
</feature>
<accession>E7C6Y8</accession>
<dbReference type="EMBL" id="GU568008">
    <property type="protein sequence ID" value="ADI23212.1"/>
    <property type="molecule type" value="Genomic_DNA"/>
</dbReference>
<evidence type="ECO:0000313" key="2">
    <source>
        <dbReference type="EMBL" id="ADI23212.1"/>
    </source>
</evidence>
<organism evidence="2">
    <name type="scientific">uncultured Gemmatimonadales bacterium HF0770_11C06</name>
    <dbReference type="NCBI Taxonomy" id="723616"/>
    <lineage>
        <taxon>Bacteria</taxon>
        <taxon>Pseudomonadati</taxon>
        <taxon>Gemmatimonadota</taxon>
        <taxon>Gemmatimonadia</taxon>
        <taxon>Gemmatimonadales</taxon>
        <taxon>environmental samples</taxon>
    </lineage>
</organism>
<reference evidence="2" key="1">
    <citation type="submission" date="2010-01" db="EMBL/GenBank/DDBJ databases">
        <title>Genome fragments of uncultured bacteria from the North Pacific subtropical Gyre.</title>
        <authorList>
            <person name="Pham V.D."/>
            <person name="Delong E.F."/>
        </authorList>
    </citation>
    <scope>NUCLEOTIDE SEQUENCE</scope>
</reference>
<keyword evidence="1" id="KW-0732">Signal</keyword>